<accession>A0A348AM51</accession>
<dbReference type="PRINTS" id="PR00119">
    <property type="entry name" value="CATATPASE"/>
</dbReference>
<keyword evidence="13" id="KW-0378">Hydrolase</keyword>
<dbReference type="GO" id="GO:0005886">
    <property type="term" value="C:plasma membrane"/>
    <property type="evidence" value="ECO:0007669"/>
    <property type="project" value="UniProtKB-SubCell"/>
</dbReference>
<evidence type="ECO:0000313" key="13">
    <source>
        <dbReference type="EMBL" id="BBB92149.1"/>
    </source>
</evidence>
<keyword evidence="5 11" id="KW-0479">Metal-binding</keyword>
<dbReference type="GO" id="GO:0046872">
    <property type="term" value="F:metal ion binding"/>
    <property type="evidence" value="ECO:0007669"/>
    <property type="project" value="UniProtKB-KW"/>
</dbReference>
<dbReference type="NCBIfam" id="TIGR01511">
    <property type="entry name" value="ATPase-IB1_Cu"/>
    <property type="match status" value="1"/>
</dbReference>
<feature type="transmembrane region" description="Helical" evidence="11">
    <location>
        <begin position="249"/>
        <end position="268"/>
    </location>
</feature>
<feature type="transmembrane region" description="Helical" evidence="11">
    <location>
        <begin position="582"/>
        <end position="602"/>
    </location>
</feature>
<proteinExistence type="inferred from homology"/>
<sequence length="634" mass="67395">MEELVMPKSPAKKKSSFFSSLPAEFWTYGLTGISGLFLILSWFGLFKEQAGFDLAWISIIISGTPILKGAVIGLFVNRDIKAGVLISIALIAAVFVGEYFAAGEVAFIMMLGELLEERTVSKAKAGIKDLISVVPPTARVRRDGQEINIPAEKVQVGDMVLVKPGEYIPVDGIVASGQSAVNQAAVTGESMPVDKLPGDEVYIGSLNQLGSLGIKATKVGEDTTLAKVIKLVEEAEKSKAPIIRTADRWAAWMVPAALLTAILVYVFTADIIRAVTILIVFCPCALCLATPTAMMAGIGQAAKTGILVKSGQAMEVSGKITAVIFDKTGTLTKGKPMVTEIKAFNALSEQKLLQLAAIAEKFSEHPLSQAIIKKAYEENLTVPDPDSFKVRLGHGLEANYSGSLILIGNRKLMKQESIPLAHEIEIFITQAEEKGQTALLLAVGGSLAGVITVADPVREESAEAVKRLQEDGIREIWLLTGDNPRTAAAIAAATNITRYVAEQLPEQKGKVVNRLKEQGYQVAMVGDGINDAPALALADIGIAMGATGTDVAVQTADIALMSNDIGKISQLINLSRQTLRTINFNILLSMLINFVAIVLASLGIMGPILGALVHNAGSVLVIANSARLMKWQSA</sequence>
<dbReference type="InterPro" id="IPR023298">
    <property type="entry name" value="ATPase_P-typ_TM_dom_sf"/>
</dbReference>
<feature type="transmembrane region" description="Helical" evidence="11">
    <location>
        <begin position="274"/>
        <end position="299"/>
    </location>
</feature>
<evidence type="ECO:0000256" key="4">
    <source>
        <dbReference type="ARBA" id="ARBA00022692"/>
    </source>
</evidence>
<dbReference type="PANTHER" id="PTHR48085">
    <property type="entry name" value="CADMIUM/ZINC-TRANSPORTING ATPASE HMA2-RELATED"/>
    <property type="match status" value="1"/>
</dbReference>
<dbReference type="RefSeq" id="WP_197723819.1">
    <property type="nucleotide sequence ID" value="NZ_AP018449.1"/>
</dbReference>
<feature type="transmembrane region" description="Helical" evidence="11">
    <location>
        <begin position="82"/>
        <end position="101"/>
    </location>
</feature>
<dbReference type="EC" id="7.2.2.21" evidence="9"/>
<keyword evidence="7 11" id="KW-1133">Transmembrane helix</keyword>
<feature type="transmembrane region" description="Helical" evidence="11">
    <location>
        <begin position="54"/>
        <end position="76"/>
    </location>
</feature>
<dbReference type="InterPro" id="IPR023299">
    <property type="entry name" value="ATPase_P-typ_cyto_dom_N"/>
</dbReference>
<dbReference type="InterPro" id="IPR059000">
    <property type="entry name" value="ATPase_P-type_domA"/>
</dbReference>
<dbReference type="InterPro" id="IPR018303">
    <property type="entry name" value="ATPase_P-typ_P_site"/>
</dbReference>
<dbReference type="EMBL" id="AP018449">
    <property type="protein sequence ID" value="BBB92149.1"/>
    <property type="molecule type" value="Genomic_DNA"/>
</dbReference>
<gene>
    <name evidence="13" type="primary">ctpV</name>
    <name evidence="13" type="ORF">MAMMFC1_02834</name>
</gene>
<dbReference type="Gene3D" id="3.40.50.1000">
    <property type="entry name" value="HAD superfamily/HAD-like"/>
    <property type="match status" value="1"/>
</dbReference>
<dbReference type="InterPro" id="IPR044492">
    <property type="entry name" value="P_typ_ATPase_HD_dom"/>
</dbReference>
<keyword evidence="11" id="KW-0547">Nucleotide-binding</keyword>
<dbReference type="InterPro" id="IPR008250">
    <property type="entry name" value="ATPase_P-typ_transduc_dom_A_sf"/>
</dbReference>
<keyword evidence="14" id="KW-1185">Reference proteome</keyword>
<keyword evidence="4 11" id="KW-0812">Transmembrane</keyword>
<evidence type="ECO:0000256" key="9">
    <source>
        <dbReference type="ARBA" id="ARBA00039103"/>
    </source>
</evidence>
<dbReference type="SUPFAM" id="SSF56784">
    <property type="entry name" value="HAD-like"/>
    <property type="match status" value="1"/>
</dbReference>
<dbReference type="KEGG" id="mana:MAMMFC1_02834"/>
<dbReference type="InterPro" id="IPR051014">
    <property type="entry name" value="Cation_Transport_ATPase_IB"/>
</dbReference>
<evidence type="ECO:0000256" key="11">
    <source>
        <dbReference type="RuleBase" id="RU362081"/>
    </source>
</evidence>
<dbReference type="SUPFAM" id="SSF81665">
    <property type="entry name" value="Calcium ATPase, transmembrane domain M"/>
    <property type="match status" value="1"/>
</dbReference>
<evidence type="ECO:0000256" key="8">
    <source>
        <dbReference type="ARBA" id="ARBA00023136"/>
    </source>
</evidence>
<evidence type="ECO:0000313" key="14">
    <source>
        <dbReference type="Proteomes" id="UP000276437"/>
    </source>
</evidence>
<dbReference type="InterPro" id="IPR036412">
    <property type="entry name" value="HAD-like_sf"/>
</dbReference>
<comment type="subcellular location">
    <subcellularLocation>
        <location evidence="1">Cell membrane</location>
        <topology evidence="1">Multi-pass membrane protein</topology>
    </subcellularLocation>
</comment>
<dbReference type="Gene3D" id="3.40.1110.10">
    <property type="entry name" value="Calcium-transporting ATPase, cytoplasmic domain N"/>
    <property type="match status" value="1"/>
</dbReference>
<evidence type="ECO:0000259" key="12">
    <source>
        <dbReference type="Pfam" id="PF00122"/>
    </source>
</evidence>
<dbReference type="SFLD" id="SFLDS00003">
    <property type="entry name" value="Haloacid_Dehalogenase"/>
    <property type="match status" value="1"/>
</dbReference>
<name>A0A348AM51_9FIRM</name>
<evidence type="ECO:0000256" key="2">
    <source>
        <dbReference type="ARBA" id="ARBA00006024"/>
    </source>
</evidence>
<dbReference type="NCBIfam" id="TIGR01494">
    <property type="entry name" value="ATPase_P-type"/>
    <property type="match status" value="1"/>
</dbReference>
<dbReference type="SFLD" id="SFLDF00027">
    <property type="entry name" value="p-type_atpase"/>
    <property type="match status" value="1"/>
</dbReference>
<dbReference type="SUPFAM" id="SSF81653">
    <property type="entry name" value="Calcium ATPase, transduction domain A"/>
    <property type="match status" value="1"/>
</dbReference>
<comment type="catalytic activity">
    <reaction evidence="10">
        <text>Cd(2+)(in) + ATP + H2O = Cd(2+)(out) + ADP + phosphate + H(+)</text>
        <dbReference type="Rhea" id="RHEA:12132"/>
        <dbReference type="ChEBI" id="CHEBI:15377"/>
        <dbReference type="ChEBI" id="CHEBI:15378"/>
        <dbReference type="ChEBI" id="CHEBI:30616"/>
        <dbReference type="ChEBI" id="CHEBI:43474"/>
        <dbReference type="ChEBI" id="CHEBI:48775"/>
        <dbReference type="ChEBI" id="CHEBI:456216"/>
        <dbReference type="EC" id="7.2.2.21"/>
    </reaction>
</comment>
<dbReference type="PROSITE" id="PS00154">
    <property type="entry name" value="ATPASE_E1_E2"/>
    <property type="match status" value="1"/>
</dbReference>
<dbReference type="SFLD" id="SFLDG00002">
    <property type="entry name" value="C1.7:_P-type_atpase_like"/>
    <property type="match status" value="1"/>
</dbReference>
<evidence type="ECO:0000256" key="1">
    <source>
        <dbReference type="ARBA" id="ARBA00004651"/>
    </source>
</evidence>
<keyword evidence="11" id="KW-1003">Cell membrane</keyword>
<dbReference type="GO" id="GO:0005524">
    <property type="term" value="F:ATP binding"/>
    <property type="evidence" value="ECO:0007669"/>
    <property type="project" value="UniProtKB-UniRule"/>
</dbReference>
<evidence type="ECO:0000256" key="10">
    <source>
        <dbReference type="ARBA" id="ARBA00049338"/>
    </source>
</evidence>
<dbReference type="InterPro" id="IPR023214">
    <property type="entry name" value="HAD_sf"/>
</dbReference>
<dbReference type="GO" id="GO:0016887">
    <property type="term" value="F:ATP hydrolysis activity"/>
    <property type="evidence" value="ECO:0007669"/>
    <property type="project" value="InterPro"/>
</dbReference>
<organism evidence="13 14">
    <name type="scientific">Methylomusa anaerophila</name>
    <dbReference type="NCBI Taxonomy" id="1930071"/>
    <lineage>
        <taxon>Bacteria</taxon>
        <taxon>Bacillati</taxon>
        <taxon>Bacillota</taxon>
        <taxon>Negativicutes</taxon>
        <taxon>Selenomonadales</taxon>
        <taxon>Sporomusaceae</taxon>
        <taxon>Methylomusa</taxon>
    </lineage>
</organism>
<feature type="transmembrane region" description="Helical" evidence="11">
    <location>
        <begin position="25"/>
        <end position="45"/>
    </location>
</feature>
<dbReference type="PANTHER" id="PTHR48085:SF5">
    <property type="entry name" value="CADMIUM_ZINC-TRANSPORTING ATPASE HMA4-RELATED"/>
    <property type="match status" value="1"/>
</dbReference>
<keyword evidence="3" id="KW-0104">Cadmium</keyword>
<dbReference type="Proteomes" id="UP000276437">
    <property type="component" value="Chromosome"/>
</dbReference>
<evidence type="ECO:0000256" key="3">
    <source>
        <dbReference type="ARBA" id="ARBA00022539"/>
    </source>
</evidence>
<dbReference type="GO" id="GO:0008551">
    <property type="term" value="F:P-type cadmium transporter activity"/>
    <property type="evidence" value="ECO:0007669"/>
    <property type="project" value="UniProtKB-EC"/>
</dbReference>
<dbReference type="Gene3D" id="2.70.150.10">
    <property type="entry name" value="Calcium-transporting ATPase, cytoplasmic transduction domain A"/>
    <property type="match status" value="1"/>
</dbReference>
<dbReference type="Pfam" id="PF00122">
    <property type="entry name" value="E1-E2_ATPase"/>
    <property type="match status" value="1"/>
</dbReference>
<protein>
    <recommendedName>
        <fullName evidence="9">Cd(2+)-exporting ATPase</fullName>
        <ecNumber evidence="9">7.2.2.21</ecNumber>
    </recommendedName>
</protein>
<comment type="similarity">
    <text evidence="2 11">Belongs to the cation transport ATPase (P-type) (TC 3.A.3) family. Type IB subfamily.</text>
</comment>
<evidence type="ECO:0000256" key="6">
    <source>
        <dbReference type="ARBA" id="ARBA00022967"/>
    </source>
</evidence>
<dbReference type="InterPro" id="IPR027256">
    <property type="entry name" value="P-typ_ATPase_IB"/>
</dbReference>
<dbReference type="Pfam" id="PF00702">
    <property type="entry name" value="Hydrolase"/>
    <property type="match status" value="1"/>
</dbReference>
<dbReference type="NCBIfam" id="TIGR01525">
    <property type="entry name" value="ATPase-IB_hvy"/>
    <property type="match status" value="1"/>
</dbReference>
<evidence type="ECO:0000256" key="5">
    <source>
        <dbReference type="ARBA" id="ARBA00022723"/>
    </source>
</evidence>
<reference evidence="13 14" key="1">
    <citation type="journal article" date="2018" name="Int. J. Syst. Evol. Microbiol.">
        <title>Methylomusa anaerophila gen. nov., sp. nov., an anaerobic methanol-utilizing bacterium isolated from a microbial fuel cell.</title>
        <authorList>
            <person name="Amano N."/>
            <person name="Yamamuro A."/>
            <person name="Miyahara M."/>
            <person name="Kouzuma A."/>
            <person name="Abe T."/>
            <person name="Watanabe K."/>
        </authorList>
    </citation>
    <scope>NUCLEOTIDE SEQUENCE [LARGE SCALE GENOMIC DNA]</scope>
    <source>
        <strain evidence="13 14">MMFC1</strain>
    </source>
</reference>
<dbReference type="AlphaFoldDB" id="A0A348AM51"/>
<keyword evidence="6" id="KW-1278">Translocase</keyword>
<dbReference type="FunFam" id="2.70.150.10:FF:000002">
    <property type="entry name" value="Copper-transporting ATPase 1, putative"/>
    <property type="match status" value="1"/>
</dbReference>
<evidence type="ECO:0000256" key="7">
    <source>
        <dbReference type="ARBA" id="ARBA00022989"/>
    </source>
</evidence>
<dbReference type="InterPro" id="IPR001757">
    <property type="entry name" value="P_typ_ATPase"/>
</dbReference>
<keyword evidence="8 11" id="KW-0472">Membrane</keyword>
<feature type="domain" description="P-type ATPase A" evidence="12">
    <location>
        <begin position="133"/>
        <end position="233"/>
    </location>
</feature>
<keyword evidence="11" id="KW-0067">ATP-binding</keyword>